<protein>
    <submittedName>
        <fullName evidence="2">Uncharacterized protein</fullName>
    </submittedName>
</protein>
<gene>
    <name evidence="2" type="ORF">PCOR1329_LOCUS39394</name>
</gene>
<feature type="region of interest" description="Disordered" evidence="1">
    <location>
        <begin position="1"/>
        <end position="40"/>
    </location>
</feature>
<evidence type="ECO:0000313" key="2">
    <source>
        <dbReference type="EMBL" id="CAK0845672.1"/>
    </source>
</evidence>
<keyword evidence="3" id="KW-1185">Reference proteome</keyword>
<evidence type="ECO:0000313" key="3">
    <source>
        <dbReference type="Proteomes" id="UP001189429"/>
    </source>
</evidence>
<evidence type="ECO:0000256" key="1">
    <source>
        <dbReference type="SAM" id="MobiDB-lite"/>
    </source>
</evidence>
<dbReference type="Proteomes" id="UP001189429">
    <property type="component" value="Unassembled WGS sequence"/>
</dbReference>
<dbReference type="EMBL" id="CAUYUJ010014756">
    <property type="protein sequence ID" value="CAK0845672.1"/>
    <property type="molecule type" value="Genomic_DNA"/>
</dbReference>
<feature type="region of interest" description="Disordered" evidence="1">
    <location>
        <begin position="78"/>
        <end position="99"/>
    </location>
</feature>
<comment type="caution">
    <text evidence="2">The sequence shown here is derived from an EMBL/GenBank/DDBJ whole genome shotgun (WGS) entry which is preliminary data.</text>
</comment>
<proteinExistence type="predicted"/>
<accession>A0ABN9TIK2</accession>
<sequence length="278" mass="28175">MAAAAPQPTSQVAGMVGWRVDGGPPEVATPERPRATPSPWRLEAELRQRSRRAGLLRAELAEEELACRRLRERLGIAAESPQKGEEEEEGPAGRGSPRALASQLAALATPLRRGCPPSPVLPRSAAAILLSPGAPVRDGGGLRHRAAVRGAAAALGRSGAGSAGPRRALRGGAAAAARIARVVAAPRLARHGRHTAGRGGLGGALRAAAGLAAAARRGFRAAWGAAAPLGAALAAAPRLTAPPSGASARHREPATPFARPWQSALTAPLIIRGSRGGL</sequence>
<name>A0ABN9TIK2_9DINO</name>
<reference evidence="2" key="1">
    <citation type="submission" date="2023-10" db="EMBL/GenBank/DDBJ databases">
        <authorList>
            <person name="Chen Y."/>
            <person name="Shah S."/>
            <person name="Dougan E. K."/>
            <person name="Thang M."/>
            <person name="Chan C."/>
        </authorList>
    </citation>
    <scope>NUCLEOTIDE SEQUENCE [LARGE SCALE GENOMIC DNA]</scope>
</reference>
<organism evidence="2 3">
    <name type="scientific">Prorocentrum cordatum</name>
    <dbReference type="NCBI Taxonomy" id="2364126"/>
    <lineage>
        <taxon>Eukaryota</taxon>
        <taxon>Sar</taxon>
        <taxon>Alveolata</taxon>
        <taxon>Dinophyceae</taxon>
        <taxon>Prorocentrales</taxon>
        <taxon>Prorocentraceae</taxon>
        <taxon>Prorocentrum</taxon>
    </lineage>
</organism>